<comment type="similarity">
    <text evidence="2">Belongs to the MGR2 family.</text>
</comment>
<keyword evidence="4" id="KW-1133">Transmembrane helix</keyword>
<evidence type="ECO:0000313" key="7">
    <source>
        <dbReference type="Proteomes" id="UP000826656"/>
    </source>
</evidence>
<gene>
    <name evidence="6" type="ORF">KY290_008289</name>
</gene>
<keyword evidence="3" id="KW-0812">Transmembrane</keyword>
<evidence type="ECO:0000256" key="2">
    <source>
        <dbReference type="ARBA" id="ARBA00007839"/>
    </source>
</evidence>
<evidence type="ECO:0000256" key="5">
    <source>
        <dbReference type="ARBA" id="ARBA00023136"/>
    </source>
</evidence>
<proteinExistence type="inferred from homology"/>
<name>A0ABQ7W9U0_SOLTU</name>
<dbReference type="PANTHER" id="PTHR28525:SF1">
    <property type="entry name" value="REACTIVE OXYGEN SPECIES MODULATOR 1"/>
    <property type="match status" value="1"/>
</dbReference>
<dbReference type="Proteomes" id="UP000826656">
    <property type="component" value="Unassembled WGS sequence"/>
</dbReference>
<evidence type="ECO:0000256" key="3">
    <source>
        <dbReference type="ARBA" id="ARBA00022692"/>
    </source>
</evidence>
<sequence length="54" mass="5577">MARDSCLARVTAGVAIGGAVGGAVGAVYGTYEAVRFKVDLTIKINKVKIQPNEP</sequence>
<evidence type="ECO:0000256" key="4">
    <source>
        <dbReference type="ARBA" id="ARBA00022989"/>
    </source>
</evidence>
<dbReference type="InterPro" id="IPR018450">
    <property type="entry name" value="Romo1/Mgr2"/>
</dbReference>
<comment type="subcellular location">
    <subcellularLocation>
        <location evidence="1">Membrane</location>
    </subcellularLocation>
</comment>
<keyword evidence="5" id="KW-0472">Membrane</keyword>
<evidence type="ECO:0000313" key="6">
    <source>
        <dbReference type="EMBL" id="KAH0776878.1"/>
    </source>
</evidence>
<protein>
    <submittedName>
        <fullName evidence="6">Uncharacterized protein</fullName>
    </submittedName>
</protein>
<dbReference type="Pfam" id="PF10247">
    <property type="entry name" value="Romo1"/>
    <property type="match status" value="1"/>
</dbReference>
<keyword evidence="7" id="KW-1185">Reference proteome</keyword>
<dbReference type="SMART" id="SM01378">
    <property type="entry name" value="Romo1"/>
    <property type="match status" value="1"/>
</dbReference>
<evidence type="ECO:0000256" key="1">
    <source>
        <dbReference type="ARBA" id="ARBA00004370"/>
    </source>
</evidence>
<organism evidence="6 7">
    <name type="scientific">Solanum tuberosum</name>
    <name type="common">Potato</name>
    <dbReference type="NCBI Taxonomy" id="4113"/>
    <lineage>
        <taxon>Eukaryota</taxon>
        <taxon>Viridiplantae</taxon>
        <taxon>Streptophyta</taxon>
        <taxon>Embryophyta</taxon>
        <taxon>Tracheophyta</taxon>
        <taxon>Spermatophyta</taxon>
        <taxon>Magnoliopsida</taxon>
        <taxon>eudicotyledons</taxon>
        <taxon>Gunneridae</taxon>
        <taxon>Pentapetalae</taxon>
        <taxon>asterids</taxon>
        <taxon>lamiids</taxon>
        <taxon>Solanales</taxon>
        <taxon>Solanaceae</taxon>
        <taxon>Solanoideae</taxon>
        <taxon>Solaneae</taxon>
        <taxon>Solanum</taxon>
    </lineage>
</organism>
<dbReference type="PANTHER" id="PTHR28525">
    <property type="entry name" value="REACTIVE OXYGEN SPECIES MODULATOR 1"/>
    <property type="match status" value="1"/>
</dbReference>
<dbReference type="EMBL" id="JAIVGD010000003">
    <property type="protein sequence ID" value="KAH0776878.1"/>
    <property type="molecule type" value="Genomic_DNA"/>
</dbReference>
<accession>A0ABQ7W9U0</accession>
<reference evidence="6 7" key="1">
    <citation type="journal article" date="2021" name="bioRxiv">
        <title>Chromosome-scale and haplotype-resolved genome assembly of a tetraploid potato cultivar.</title>
        <authorList>
            <person name="Sun H."/>
            <person name="Jiao W.-B."/>
            <person name="Krause K."/>
            <person name="Campoy J.A."/>
            <person name="Goel M."/>
            <person name="Folz-Donahue K."/>
            <person name="Kukat C."/>
            <person name="Huettel B."/>
            <person name="Schneeberger K."/>
        </authorList>
    </citation>
    <scope>NUCLEOTIDE SEQUENCE [LARGE SCALE GENOMIC DNA]</scope>
    <source>
        <strain evidence="6">SolTubOtavaFocal</strain>
        <tissue evidence="6">Leaves</tissue>
    </source>
</reference>
<comment type="caution">
    <text evidence="6">The sequence shown here is derived from an EMBL/GenBank/DDBJ whole genome shotgun (WGS) entry which is preliminary data.</text>
</comment>